<dbReference type="Pfam" id="PF01490">
    <property type="entry name" value="Aa_trans"/>
    <property type="match status" value="1"/>
</dbReference>
<comment type="similarity">
    <text evidence="2">Belongs to the amino acid/polyamine transporter 2 family.</text>
</comment>
<feature type="transmembrane region" description="Helical" evidence="7">
    <location>
        <begin position="645"/>
        <end position="670"/>
    </location>
</feature>
<feature type="transmembrane region" description="Helical" evidence="7">
    <location>
        <begin position="691"/>
        <end position="709"/>
    </location>
</feature>
<proteinExistence type="inferred from homology"/>
<dbReference type="Proteomes" id="UP000094336">
    <property type="component" value="Unassembled WGS sequence"/>
</dbReference>
<organism evidence="9 10">
    <name type="scientific">Babjeviella inositovora NRRL Y-12698</name>
    <dbReference type="NCBI Taxonomy" id="984486"/>
    <lineage>
        <taxon>Eukaryota</taxon>
        <taxon>Fungi</taxon>
        <taxon>Dikarya</taxon>
        <taxon>Ascomycota</taxon>
        <taxon>Saccharomycotina</taxon>
        <taxon>Pichiomycetes</taxon>
        <taxon>Serinales incertae sedis</taxon>
        <taxon>Babjeviella</taxon>
    </lineage>
</organism>
<protein>
    <recommendedName>
        <fullName evidence="8">Amino acid transporter transmembrane domain-containing protein</fullName>
    </recommendedName>
</protein>
<feature type="transmembrane region" description="Helical" evidence="7">
    <location>
        <begin position="415"/>
        <end position="438"/>
    </location>
</feature>
<dbReference type="GO" id="GO:0032974">
    <property type="term" value="P:amino acid transmembrane export from vacuole"/>
    <property type="evidence" value="ECO:0007669"/>
    <property type="project" value="EnsemblFungi"/>
</dbReference>
<feature type="compositionally biased region" description="Basic and acidic residues" evidence="6">
    <location>
        <begin position="150"/>
        <end position="168"/>
    </location>
</feature>
<feature type="region of interest" description="Disordered" evidence="6">
    <location>
        <begin position="1"/>
        <end position="22"/>
    </location>
</feature>
<keyword evidence="3 7" id="KW-0812">Transmembrane</keyword>
<evidence type="ECO:0000256" key="3">
    <source>
        <dbReference type="ARBA" id="ARBA00022692"/>
    </source>
</evidence>
<evidence type="ECO:0000256" key="6">
    <source>
        <dbReference type="SAM" id="MobiDB-lite"/>
    </source>
</evidence>
<evidence type="ECO:0000313" key="10">
    <source>
        <dbReference type="Proteomes" id="UP000094336"/>
    </source>
</evidence>
<feature type="transmembrane region" description="Helical" evidence="7">
    <location>
        <begin position="601"/>
        <end position="625"/>
    </location>
</feature>
<evidence type="ECO:0000256" key="2">
    <source>
        <dbReference type="ARBA" id="ARBA00008066"/>
    </source>
</evidence>
<keyword evidence="10" id="KW-1185">Reference proteome</keyword>
<feature type="compositionally biased region" description="Polar residues" evidence="6">
    <location>
        <begin position="1"/>
        <end position="11"/>
    </location>
</feature>
<dbReference type="PANTHER" id="PTHR22950:SF530">
    <property type="entry name" value="VACUOLAR AMINO ACID TRANSPORTER 3"/>
    <property type="match status" value="1"/>
</dbReference>
<gene>
    <name evidence="9" type="ORF">BABINDRAFT_163467</name>
</gene>
<accession>A0A1E3QKC1</accession>
<dbReference type="PANTHER" id="PTHR22950">
    <property type="entry name" value="AMINO ACID TRANSPORTER"/>
    <property type="match status" value="1"/>
</dbReference>
<feature type="transmembrane region" description="Helical" evidence="7">
    <location>
        <begin position="465"/>
        <end position="486"/>
    </location>
</feature>
<dbReference type="EMBL" id="KV454440">
    <property type="protein sequence ID" value="ODQ77447.1"/>
    <property type="molecule type" value="Genomic_DNA"/>
</dbReference>
<dbReference type="GO" id="GO:0015186">
    <property type="term" value="F:L-glutamine transmembrane transporter activity"/>
    <property type="evidence" value="ECO:0007669"/>
    <property type="project" value="EnsemblFungi"/>
</dbReference>
<sequence length="778" mass="85283">MSGTRTPSSGTPEPYVPDRRGSIQIPLTPSHVSGLRDPLQTLFREPGTFQEQRFNEDSFRTGDFSAKGFKSQVLELSFRREVPVQVDIEPSSLMVKLSGGFEAVQREVRVLQRTGSAASHGGLSMGLREPSASATAGIVSEGFPESSSPTRREPSRDSGDDPLSHDSGGHGLFDAPPFMVTINPVVSPRRASPIDLDHPDPKLVEAVERHLVDPSPTPAISGLASPLATSTLGRDFDSAFDSLQSQGGDMTRELYNWTARNRSQPNSRRPSVRRANSVGSRASSHPANEIRVPGGFRRLFITARHEQQARHGRSQPPPNFLTRNFVEFLALYGHFAGEELSDSDSEDEESLMDEPLPLATEEDHLLRESAQKRMRQQRTRLARQAGTSTGKTLLLLLKAFIGTGVLFLPRGYFNAGWLVSLSLLIFFSCCSFYSFTLLMDVKASVRVSSFGDLGLVLFGSWFRRVILTAIILSQIGFASAYIVFVAENLRALAQSLLSTELSIRLCIGAQVTLFLPLCLTRQIGKLSVSALIANAFIFLGIIYVYCYSGYLVFTRGVAPDVAAFNAESWTIFVGTAIFSYEGIGLLLPIEAAMEKPEQFRMTLTITMLTVTFIFVTLGGIGYFAFGSAVETVVLLNFPQDSLSVHLAQLLYALAILLSTPLQLFPAIKILEHGVFGRSSGKLNPSVKWSKNAFRSAVVLGTTLIAIVGANDLDKFVSFIGSFACIPLLYIFPPLLHLRCMRQNALRVPLAMVVVDIAVLAFGCIMMVYTLVENVRSWM</sequence>
<keyword evidence="5 7" id="KW-0472">Membrane</keyword>
<dbReference type="RefSeq" id="XP_018982775.1">
    <property type="nucleotide sequence ID" value="XM_019129931.1"/>
</dbReference>
<evidence type="ECO:0000313" key="9">
    <source>
        <dbReference type="EMBL" id="ODQ77447.1"/>
    </source>
</evidence>
<comment type="subcellular location">
    <subcellularLocation>
        <location evidence="1">Membrane</location>
        <topology evidence="1">Multi-pass membrane protein</topology>
    </subcellularLocation>
</comment>
<dbReference type="GO" id="GO:0000329">
    <property type="term" value="C:fungal-type vacuole membrane"/>
    <property type="evidence" value="ECO:0007669"/>
    <property type="project" value="EnsemblFungi"/>
</dbReference>
<dbReference type="InterPro" id="IPR013057">
    <property type="entry name" value="AA_transpt_TM"/>
</dbReference>
<feature type="domain" description="Amino acid transporter transmembrane" evidence="8">
    <location>
        <begin position="386"/>
        <end position="771"/>
    </location>
</feature>
<dbReference type="AlphaFoldDB" id="A0A1E3QKC1"/>
<feature type="transmembrane region" description="Helical" evidence="7">
    <location>
        <begin position="715"/>
        <end position="735"/>
    </location>
</feature>
<feature type="region of interest" description="Disordered" evidence="6">
    <location>
        <begin position="139"/>
        <end position="175"/>
    </location>
</feature>
<dbReference type="STRING" id="984486.A0A1E3QKC1"/>
<evidence type="ECO:0000256" key="7">
    <source>
        <dbReference type="SAM" id="Phobius"/>
    </source>
</evidence>
<feature type="transmembrane region" description="Helical" evidence="7">
    <location>
        <begin position="392"/>
        <end position="409"/>
    </location>
</feature>
<name>A0A1E3QKC1_9ASCO</name>
<feature type="region of interest" description="Disordered" evidence="6">
    <location>
        <begin position="259"/>
        <end position="290"/>
    </location>
</feature>
<dbReference type="GO" id="GO:0015824">
    <property type="term" value="P:proline transport"/>
    <property type="evidence" value="ECO:0007669"/>
    <property type="project" value="EnsemblFungi"/>
</dbReference>
<evidence type="ECO:0000256" key="1">
    <source>
        <dbReference type="ARBA" id="ARBA00004141"/>
    </source>
</evidence>
<dbReference type="GO" id="GO:0015188">
    <property type="term" value="F:L-isoleucine transmembrane transporter activity"/>
    <property type="evidence" value="ECO:0007669"/>
    <property type="project" value="EnsemblFungi"/>
</dbReference>
<keyword evidence="4 7" id="KW-1133">Transmembrane helix</keyword>
<feature type="transmembrane region" description="Helical" evidence="7">
    <location>
        <begin position="569"/>
        <end position="589"/>
    </location>
</feature>
<evidence type="ECO:0000256" key="4">
    <source>
        <dbReference type="ARBA" id="ARBA00022989"/>
    </source>
</evidence>
<dbReference type="OrthoDB" id="1684102at2759"/>
<feature type="compositionally biased region" description="Low complexity" evidence="6">
    <location>
        <begin position="260"/>
        <end position="269"/>
    </location>
</feature>
<dbReference type="GO" id="GO:0005302">
    <property type="term" value="F:L-tyrosine transmembrane transporter activity"/>
    <property type="evidence" value="ECO:0007669"/>
    <property type="project" value="EnsemblFungi"/>
</dbReference>
<evidence type="ECO:0000256" key="5">
    <source>
        <dbReference type="ARBA" id="ARBA00023136"/>
    </source>
</evidence>
<feature type="transmembrane region" description="Helical" evidence="7">
    <location>
        <begin position="747"/>
        <end position="771"/>
    </location>
</feature>
<dbReference type="GeneID" id="30147784"/>
<feature type="compositionally biased region" description="Polar residues" evidence="6">
    <location>
        <begin position="277"/>
        <end position="286"/>
    </location>
</feature>
<feature type="transmembrane region" description="Helical" evidence="7">
    <location>
        <begin position="531"/>
        <end position="553"/>
    </location>
</feature>
<evidence type="ECO:0000259" key="8">
    <source>
        <dbReference type="Pfam" id="PF01490"/>
    </source>
</evidence>
<reference evidence="10" key="1">
    <citation type="submission" date="2016-05" db="EMBL/GenBank/DDBJ databases">
        <title>Comparative genomics of biotechnologically important yeasts.</title>
        <authorList>
            <consortium name="DOE Joint Genome Institute"/>
            <person name="Riley R."/>
            <person name="Haridas S."/>
            <person name="Wolfe K.H."/>
            <person name="Lopes M.R."/>
            <person name="Hittinger C.T."/>
            <person name="Goker M."/>
            <person name="Salamov A."/>
            <person name="Wisecaver J."/>
            <person name="Long T.M."/>
            <person name="Aerts A.L."/>
            <person name="Barry K."/>
            <person name="Choi C."/>
            <person name="Clum A."/>
            <person name="Coughlan A.Y."/>
            <person name="Deshpande S."/>
            <person name="Douglass A.P."/>
            <person name="Hanson S.J."/>
            <person name="Klenk H.-P."/>
            <person name="Labutti K."/>
            <person name="Lapidus A."/>
            <person name="Lindquist E."/>
            <person name="Lipzen A."/>
            <person name="Meier-Kolthoff J.P."/>
            <person name="Ohm R.A."/>
            <person name="Otillar R.P."/>
            <person name="Pangilinan J."/>
            <person name="Peng Y."/>
            <person name="Rokas A."/>
            <person name="Rosa C.A."/>
            <person name="Scheuner C."/>
            <person name="Sibirny A.A."/>
            <person name="Slot J.C."/>
            <person name="Stielow J.B."/>
            <person name="Sun H."/>
            <person name="Kurtzman C.P."/>
            <person name="Blackwell M."/>
            <person name="Grigoriev I.V."/>
            <person name="Jeffries T.W."/>
        </authorList>
    </citation>
    <scope>NUCLEOTIDE SEQUENCE [LARGE SCALE GENOMIC DNA]</scope>
    <source>
        <strain evidence="10">NRRL Y-12698</strain>
    </source>
</reference>